<dbReference type="PANTHER" id="PTHR16148">
    <property type="entry name" value="NF-KAPPA-B-REPRESSING FACTOR-RELATED"/>
    <property type="match status" value="1"/>
</dbReference>
<dbReference type="STRING" id="7232.A0A484BPP8"/>
<name>A0A484BPP8_DRONA</name>
<accession>A0A484BPP8</accession>
<organism evidence="2 3">
    <name type="scientific">Drosophila navojoa</name>
    <name type="common">Fruit fly</name>
    <dbReference type="NCBI Taxonomy" id="7232"/>
    <lineage>
        <taxon>Eukaryota</taxon>
        <taxon>Metazoa</taxon>
        <taxon>Ecdysozoa</taxon>
        <taxon>Arthropoda</taxon>
        <taxon>Hexapoda</taxon>
        <taxon>Insecta</taxon>
        <taxon>Pterygota</taxon>
        <taxon>Neoptera</taxon>
        <taxon>Endopterygota</taxon>
        <taxon>Diptera</taxon>
        <taxon>Brachycera</taxon>
        <taxon>Muscomorpha</taxon>
        <taxon>Ephydroidea</taxon>
        <taxon>Drosophilidae</taxon>
        <taxon>Drosophila</taxon>
    </lineage>
</organism>
<dbReference type="AlphaFoldDB" id="A0A484BPP8"/>
<sequence>MSLKHINKLLLNRKFSQRKVGQQAVTQQQFQLTKQQLQQLVQQEDELVASGAGEQLTLQDGGDALQQQQQQHLQQQQQQQQHQQLQKFGKVFKMSPFPLIVSDLNLQQQTNQQQQQQKPNSAAAIAANHNYSLQPATAIITSQAAPQQANKIFLTSNSSGGSGGNFIATASELQAAVAASNAGQQKLHYKELPNANVKLNFVSTATTGNAGDALVTQASQQLGATTVVLNKTGSPLPTAIQQQQLQQHQKLKTGGTQVQVPVSAGDKRVLYTSLLNVKKNNSGQMQMQLGAAGLQQVLRGRLNNSAILTRTLPLGTTVNSTGGGGGGGGGSGGGAGGVGGTPTTIRQLVSSNVTNNVGAVAAAAADTIAKEVGKVHVTVEQVIASANNGGVVLPTTTNNNNNNNNSNSNNNNNNSNSNANSSSNNNNNGSGTGGGGINATTSNVNATPTINR</sequence>
<feature type="region of interest" description="Disordered" evidence="1">
    <location>
        <begin position="319"/>
        <end position="343"/>
    </location>
</feature>
<gene>
    <name evidence="2" type="ORF">AWZ03_002958</name>
</gene>
<dbReference type="EMBL" id="LSRL02000014">
    <property type="protein sequence ID" value="TDG50654.1"/>
    <property type="molecule type" value="Genomic_DNA"/>
</dbReference>
<feature type="compositionally biased region" description="Gly residues" evidence="1">
    <location>
        <begin position="321"/>
        <end position="340"/>
    </location>
</feature>
<dbReference type="PANTHER" id="PTHR16148:SF14">
    <property type="entry name" value="MYND-TYPE DOMAIN-CONTAINING PROTEIN"/>
    <property type="match status" value="1"/>
</dbReference>
<feature type="compositionally biased region" description="Low complexity" evidence="1">
    <location>
        <begin position="395"/>
        <end position="429"/>
    </location>
</feature>
<evidence type="ECO:0000313" key="3">
    <source>
        <dbReference type="Proteomes" id="UP000295192"/>
    </source>
</evidence>
<dbReference type="OMA" id="MANTNNI"/>
<evidence type="ECO:0000256" key="1">
    <source>
        <dbReference type="SAM" id="MobiDB-lite"/>
    </source>
</evidence>
<protein>
    <submittedName>
        <fullName evidence="2">Uncharacterized protein</fullName>
    </submittedName>
</protein>
<evidence type="ECO:0000313" key="2">
    <source>
        <dbReference type="EMBL" id="TDG50654.1"/>
    </source>
</evidence>
<comment type="caution">
    <text evidence="2">The sequence shown here is derived from an EMBL/GenBank/DDBJ whole genome shotgun (WGS) entry which is preliminary data.</text>
</comment>
<proteinExistence type="predicted"/>
<keyword evidence="3" id="KW-1185">Reference proteome</keyword>
<dbReference type="Proteomes" id="UP000295192">
    <property type="component" value="Unassembled WGS sequence"/>
</dbReference>
<dbReference type="OrthoDB" id="435275at2759"/>
<reference evidence="2 3" key="1">
    <citation type="journal article" date="2019" name="J. Hered.">
        <title>An Improved Genome Assembly for Drosophila navojoa, the Basal Species in the mojavensis Cluster.</title>
        <authorList>
            <person name="Vanderlinde T."/>
            <person name="Dupim E.G."/>
            <person name="Nazario-Yepiz N.O."/>
            <person name="Carvalho A.B."/>
        </authorList>
    </citation>
    <scope>NUCLEOTIDE SEQUENCE [LARGE SCALE GENOMIC DNA]</scope>
    <source>
        <strain evidence="2">Navoj_Jal97</strain>
        <tissue evidence="2">Whole organism</tissue>
    </source>
</reference>
<feature type="region of interest" description="Disordered" evidence="1">
    <location>
        <begin position="390"/>
        <end position="452"/>
    </location>
</feature>